<dbReference type="Proteomes" id="UP000826656">
    <property type="component" value="Unassembled WGS sequence"/>
</dbReference>
<dbReference type="PANTHER" id="PTHR34454:SF3">
    <property type="entry name" value="PEPTIDASE I, PUTATIVE-RELATED"/>
    <property type="match status" value="1"/>
</dbReference>
<evidence type="ECO:0008006" key="4">
    <source>
        <dbReference type="Google" id="ProtNLM"/>
    </source>
</evidence>
<name>A0ABQ7UNG0_SOLTU</name>
<evidence type="ECO:0000313" key="2">
    <source>
        <dbReference type="EMBL" id="KAH0750456.1"/>
    </source>
</evidence>
<proteinExistence type="predicted"/>
<dbReference type="EMBL" id="JAIVGD010000019">
    <property type="protein sequence ID" value="KAH0750456.1"/>
    <property type="molecule type" value="Genomic_DNA"/>
</dbReference>
<protein>
    <recommendedName>
        <fullName evidence="4">Signal peptidase I</fullName>
    </recommendedName>
</protein>
<keyword evidence="1" id="KW-0732">Signal</keyword>
<feature type="signal peptide" evidence="1">
    <location>
        <begin position="1"/>
        <end position="30"/>
    </location>
</feature>
<organism evidence="2 3">
    <name type="scientific">Solanum tuberosum</name>
    <name type="common">Potato</name>
    <dbReference type="NCBI Taxonomy" id="4113"/>
    <lineage>
        <taxon>Eukaryota</taxon>
        <taxon>Viridiplantae</taxon>
        <taxon>Streptophyta</taxon>
        <taxon>Embryophyta</taxon>
        <taxon>Tracheophyta</taxon>
        <taxon>Spermatophyta</taxon>
        <taxon>Magnoliopsida</taxon>
        <taxon>eudicotyledons</taxon>
        <taxon>Gunneridae</taxon>
        <taxon>Pentapetalae</taxon>
        <taxon>asterids</taxon>
        <taxon>lamiids</taxon>
        <taxon>Solanales</taxon>
        <taxon>Solanaceae</taxon>
        <taxon>Solanoideae</taxon>
        <taxon>Solaneae</taxon>
        <taxon>Solanum</taxon>
    </lineage>
</organism>
<sequence length="420" mass="48418">MIHFPSSSTTIFILLFLVLFTLSPFPVSIATSSTIPFNISHFLYPRINYEEYPQSSPNPPSFLEDVLKGIAEREKWDLQDLRVSKLDVKKSKFGTFRKYEFRVRIGKTEFVFMMADEVSQWKSFHFPNKNDSDFESLVKEIGSKVTLDVLKIQGPFELYATGDDYLSLTFPLNSSYTGLKKILVGEGITVEVKGADEISMFNISDLLKLVNGSILTKSGSGQFRYMSQSSCIPLLPVHVRGPASVLAYITRNPDLRIETASVSKRSIKLLSEKCYTRHIYRKWSLYNDFLSQKITLLEKILRRFLGGKTSEIARFNLIKVKVKDLTLFRFQLELERGIQNNDTYWTTLGEWRTRPAVEHSWFEVTARFEAEILKPRLIKKVRPFIEVDSSSWSNLMSNMSFTKISSFLVPPEPLTLDVRW</sequence>
<accession>A0ABQ7UNG0</accession>
<evidence type="ECO:0000313" key="3">
    <source>
        <dbReference type="Proteomes" id="UP000826656"/>
    </source>
</evidence>
<evidence type="ECO:0000256" key="1">
    <source>
        <dbReference type="SAM" id="SignalP"/>
    </source>
</evidence>
<keyword evidence="3" id="KW-1185">Reference proteome</keyword>
<comment type="caution">
    <text evidence="2">The sequence shown here is derived from an EMBL/GenBank/DDBJ whole genome shotgun (WGS) entry which is preliminary data.</text>
</comment>
<dbReference type="InterPro" id="IPR053283">
    <property type="entry name" value="TUNICAMYCIN_INDUCED_1"/>
</dbReference>
<gene>
    <name evidence="2" type="ORF">KY290_029688</name>
</gene>
<dbReference type="PANTHER" id="PTHR34454">
    <property type="entry name" value="TUNICAMYCIN INDUCED PROTEIN"/>
    <property type="match status" value="1"/>
</dbReference>
<feature type="chain" id="PRO_5046777680" description="Signal peptidase I" evidence="1">
    <location>
        <begin position="31"/>
        <end position="420"/>
    </location>
</feature>
<reference evidence="2 3" key="1">
    <citation type="journal article" date="2021" name="bioRxiv">
        <title>Chromosome-scale and haplotype-resolved genome assembly of a tetraploid potato cultivar.</title>
        <authorList>
            <person name="Sun H."/>
            <person name="Jiao W.-B."/>
            <person name="Krause K."/>
            <person name="Campoy J.A."/>
            <person name="Goel M."/>
            <person name="Folz-Donahue K."/>
            <person name="Kukat C."/>
            <person name="Huettel B."/>
            <person name="Schneeberger K."/>
        </authorList>
    </citation>
    <scope>NUCLEOTIDE SEQUENCE [LARGE SCALE GENOMIC DNA]</scope>
    <source>
        <strain evidence="2">SolTubOtavaFocal</strain>
        <tissue evidence="2">Leaves</tissue>
    </source>
</reference>